<keyword evidence="7 8" id="KW-0472">Membrane</keyword>
<sequence length="370" mass="40609">MAGKARSIGENMSELTTTLRRPSNGGFAIWLRPYFHPWTHALLTLIISSGVLYLFSRFYQWAVTDAVFGPASPDICRAAAGACWAFLHERYHIILFGSYPIDQYWRPSLAVVLVLTILIFSGFRRFWKPTLALAWVLVMVTSLLLMRGGILGLPFVSTSRWGGLPLTVGLSAFGIVIALPLSVLIVLGRQSKAAVIRRFCSLYVEIVRGLPLIAVLFIASTMLPFLLPGGNLIDNILRAQVALILFQAAYLAEAIRSGLEAVPRGQSEAGLSLGLSGSLISRLIVLPQAFRIALPAIINTFIESIKDTTLISIIGLIDVLGGARGAIADGAWLGFYREAYLVVGSAFFIFCFILSVHSRRLEREFAHEKR</sequence>
<feature type="transmembrane region" description="Helical" evidence="8">
    <location>
        <begin position="104"/>
        <end position="123"/>
    </location>
</feature>
<keyword evidence="6 8" id="KW-1133">Transmembrane helix</keyword>
<geneLocation type="plasmid" evidence="10 11">
    <name>unnamed1</name>
</geneLocation>
<keyword evidence="10" id="KW-0614">Plasmid</keyword>
<dbReference type="PANTHER" id="PTHR30614:SF41">
    <property type="entry name" value="INNER MEMBRANE AMINO-ACID ABC TRANSPORTER PERMEASE PROTEIN YHDY"/>
    <property type="match status" value="1"/>
</dbReference>
<gene>
    <name evidence="10" type="ORF">CES85_3003</name>
</gene>
<protein>
    <submittedName>
        <fullName evidence="10">Amino ABC transporter, permease, 3-TM region, His/Glu/Gln/Arg/opine family domain protein</fullName>
    </submittedName>
</protein>
<evidence type="ECO:0000256" key="6">
    <source>
        <dbReference type="ARBA" id="ARBA00022989"/>
    </source>
</evidence>
<dbReference type="Gene3D" id="1.10.3720.10">
    <property type="entry name" value="MetI-like"/>
    <property type="match status" value="1"/>
</dbReference>
<dbReference type="GO" id="GO:0022857">
    <property type="term" value="F:transmembrane transporter activity"/>
    <property type="evidence" value="ECO:0007669"/>
    <property type="project" value="InterPro"/>
</dbReference>
<dbReference type="Pfam" id="PF00528">
    <property type="entry name" value="BPD_transp_1"/>
    <property type="match status" value="1"/>
</dbReference>
<accession>A0A248UPQ6</accession>
<keyword evidence="3 8" id="KW-0813">Transport</keyword>
<feature type="transmembrane region" description="Helical" evidence="8">
    <location>
        <begin position="41"/>
        <end position="59"/>
    </location>
</feature>
<keyword evidence="5 8" id="KW-0812">Transmembrane</keyword>
<feature type="transmembrane region" description="Helical" evidence="8">
    <location>
        <begin position="168"/>
        <end position="188"/>
    </location>
</feature>
<evidence type="ECO:0000256" key="7">
    <source>
        <dbReference type="ARBA" id="ARBA00023136"/>
    </source>
</evidence>
<dbReference type="KEGG" id="och:CES85_3003"/>
<dbReference type="GO" id="GO:0006865">
    <property type="term" value="P:amino acid transport"/>
    <property type="evidence" value="ECO:0007669"/>
    <property type="project" value="TreeGrafter"/>
</dbReference>
<dbReference type="GO" id="GO:0043190">
    <property type="term" value="C:ATP-binding cassette (ABC) transporter complex"/>
    <property type="evidence" value="ECO:0007669"/>
    <property type="project" value="InterPro"/>
</dbReference>
<dbReference type="CDD" id="cd06261">
    <property type="entry name" value="TM_PBP2"/>
    <property type="match status" value="1"/>
</dbReference>
<dbReference type="SUPFAM" id="SSF161098">
    <property type="entry name" value="MetI-like"/>
    <property type="match status" value="1"/>
</dbReference>
<evidence type="ECO:0000256" key="3">
    <source>
        <dbReference type="ARBA" id="ARBA00022448"/>
    </source>
</evidence>
<dbReference type="Proteomes" id="UP000215256">
    <property type="component" value="Plasmid unnamed1"/>
</dbReference>
<evidence type="ECO:0000256" key="4">
    <source>
        <dbReference type="ARBA" id="ARBA00022475"/>
    </source>
</evidence>
<organism evidence="10 11">
    <name type="scientific">Ochrobactrum quorumnocens</name>
    <dbReference type="NCBI Taxonomy" id="271865"/>
    <lineage>
        <taxon>Bacteria</taxon>
        <taxon>Pseudomonadati</taxon>
        <taxon>Pseudomonadota</taxon>
        <taxon>Alphaproteobacteria</taxon>
        <taxon>Hyphomicrobiales</taxon>
        <taxon>Brucellaceae</taxon>
        <taxon>Brucella/Ochrobactrum group</taxon>
        <taxon>Ochrobactrum</taxon>
    </lineage>
</organism>
<evidence type="ECO:0000259" key="9">
    <source>
        <dbReference type="PROSITE" id="PS50928"/>
    </source>
</evidence>
<evidence type="ECO:0000256" key="5">
    <source>
        <dbReference type="ARBA" id="ARBA00022692"/>
    </source>
</evidence>
<dbReference type="AlphaFoldDB" id="A0A248UPQ6"/>
<evidence type="ECO:0000256" key="1">
    <source>
        <dbReference type="ARBA" id="ARBA00004429"/>
    </source>
</evidence>
<evidence type="ECO:0000256" key="8">
    <source>
        <dbReference type="RuleBase" id="RU363032"/>
    </source>
</evidence>
<feature type="transmembrane region" description="Helical" evidence="8">
    <location>
        <begin position="339"/>
        <end position="356"/>
    </location>
</feature>
<dbReference type="NCBIfam" id="TIGR01726">
    <property type="entry name" value="HEQRo_perm_3TM"/>
    <property type="match status" value="1"/>
</dbReference>
<reference evidence="10 11" key="1">
    <citation type="submission" date="2017-07" db="EMBL/GenBank/DDBJ databases">
        <title>Phylogenetic study on the rhizospheric bacterium Ochrobactrum sp. A44.</title>
        <authorList>
            <person name="Krzyzanowska D.M."/>
            <person name="Ossowicki A."/>
            <person name="Rajewska M."/>
            <person name="Maciag T."/>
            <person name="Kaczynski Z."/>
            <person name="Czerwicka M."/>
            <person name="Jafra S."/>
        </authorList>
    </citation>
    <scope>NUCLEOTIDE SEQUENCE [LARGE SCALE GENOMIC DNA]</scope>
    <source>
        <strain evidence="10 11">A44</strain>
        <plasmid evidence="10 11">unnamed1</plasmid>
    </source>
</reference>
<evidence type="ECO:0000313" key="10">
    <source>
        <dbReference type="EMBL" id="ASV88715.1"/>
    </source>
</evidence>
<comment type="subcellular location">
    <subcellularLocation>
        <location evidence="1">Cell inner membrane</location>
        <topology evidence="1">Multi-pass membrane protein</topology>
    </subcellularLocation>
    <subcellularLocation>
        <location evidence="8">Cell membrane</location>
        <topology evidence="8">Multi-pass membrane protein</topology>
    </subcellularLocation>
</comment>
<dbReference type="InterPro" id="IPR035906">
    <property type="entry name" value="MetI-like_sf"/>
</dbReference>
<evidence type="ECO:0000313" key="11">
    <source>
        <dbReference type="Proteomes" id="UP000215256"/>
    </source>
</evidence>
<name>A0A248UPQ6_9HYPH</name>
<evidence type="ECO:0000256" key="2">
    <source>
        <dbReference type="ARBA" id="ARBA00010072"/>
    </source>
</evidence>
<proteinExistence type="inferred from homology"/>
<comment type="similarity">
    <text evidence="2">Belongs to the binding-protein-dependent transport system permease family. HisMQ subfamily.</text>
</comment>
<dbReference type="PANTHER" id="PTHR30614">
    <property type="entry name" value="MEMBRANE COMPONENT OF AMINO ACID ABC TRANSPORTER"/>
    <property type="match status" value="1"/>
</dbReference>
<dbReference type="EMBL" id="CP022605">
    <property type="protein sequence ID" value="ASV88715.1"/>
    <property type="molecule type" value="Genomic_DNA"/>
</dbReference>
<dbReference type="InterPro" id="IPR043429">
    <property type="entry name" value="ArtM/GltK/GlnP/TcyL/YhdX-like"/>
</dbReference>
<keyword evidence="4" id="KW-1003">Cell membrane</keyword>
<dbReference type="PROSITE" id="PS50928">
    <property type="entry name" value="ABC_TM1"/>
    <property type="match status" value="1"/>
</dbReference>
<dbReference type="InterPro" id="IPR010065">
    <property type="entry name" value="AA_ABC_transptr_permease_3TM"/>
</dbReference>
<dbReference type="InterPro" id="IPR000515">
    <property type="entry name" value="MetI-like"/>
</dbReference>
<feature type="domain" description="ABC transmembrane type-1" evidence="9">
    <location>
        <begin position="164"/>
        <end position="354"/>
    </location>
</feature>
<feature type="transmembrane region" description="Helical" evidence="8">
    <location>
        <begin position="130"/>
        <end position="156"/>
    </location>
</feature>
<feature type="transmembrane region" description="Helical" evidence="8">
    <location>
        <begin position="209"/>
        <end position="227"/>
    </location>
</feature>